<dbReference type="PRINTS" id="PR00376">
    <property type="entry name" value="IL1BCENZYME"/>
</dbReference>
<accession>A0AAD5LM43</accession>
<feature type="domain" description="Protein kinase" evidence="3">
    <location>
        <begin position="61"/>
        <end position="387"/>
    </location>
</feature>
<dbReference type="PROSITE" id="PS50208">
    <property type="entry name" value="CASPASE_P20"/>
    <property type="match status" value="2"/>
</dbReference>
<dbReference type="GO" id="GO:0005524">
    <property type="term" value="F:ATP binding"/>
    <property type="evidence" value="ECO:0007669"/>
    <property type="project" value="InterPro"/>
</dbReference>
<dbReference type="InterPro" id="IPR029030">
    <property type="entry name" value="Caspase-like_dom_sf"/>
</dbReference>
<dbReference type="PROSITE" id="PS50011">
    <property type="entry name" value="PROTEIN_KINASE_DOM"/>
    <property type="match status" value="2"/>
</dbReference>
<dbReference type="GO" id="GO:0036498">
    <property type="term" value="P:IRE1-mediated unfolded protein response"/>
    <property type="evidence" value="ECO:0007669"/>
    <property type="project" value="TreeGrafter"/>
</dbReference>
<dbReference type="PANTHER" id="PTHR13954">
    <property type="entry name" value="IRE1-RELATED"/>
    <property type="match status" value="1"/>
</dbReference>
<dbReference type="GO" id="GO:1990604">
    <property type="term" value="C:IRE1-TRAF2-ASK1 complex"/>
    <property type="evidence" value="ECO:0007669"/>
    <property type="project" value="TreeGrafter"/>
</dbReference>
<dbReference type="InterPro" id="IPR011009">
    <property type="entry name" value="Kinase-like_dom_sf"/>
</dbReference>
<comment type="caution">
    <text evidence="5">The sequence shown here is derived from an EMBL/GenBank/DDBJ whole genome shotgun (WGS) entry which is preliminary data.</text>
</comment>
<dbReference type="InterPro" id="IPR011600">
    <property type="entry name" value="Pept_C14_caspase"/>
</dbReference>
<dbReference type="GO" id="GO:0004197">
    <property type="term" value="F:cysteine-type endopeptidase activity"/>
    <property type="evidence" value="ECO:0007669"/>
    <property type="project" value="InterPro"/>
</dbReference>
<evidence type="ECO:0000256" key="2">
    <source>
        <dbReference type="SAM" id="MobiDB-lite"/>
    </source>
</evidence>
<dbReference type="AlphaFoldDB" id="A0AAD5LM43"/>
<sequence>MLSQQTDDSRMSATANDRIIPHEKTIQEKESINVPKRNETLSLALPNATSLTGLQRETNPVVEKKPVHDGDNCKLFLAYEQSKDGKLVRKYFHHHSGDPEGKAKSSTTKNRREVFSGFYKCDIPVAIVKTLVRSEQEKKGIEREFRILKELEVQENFIRYFAHEMDLDFVYVATEPCECSVADLLDTPLGMEIPMKQKILQELRAKEILNQATRGLDYLHKNHFVHRNIKPNNFLIKKVNSENACRFAVKITDFRLTRKYDPDNDLKLSGSAASEGWEAPESRDVEKDLSPKLDVFILGCFYHYVLTALPTNRISEGKPKHPFGDNEAQRVKNIRDSNYSVYKDPLKFKPKNKDEEEVTALELVRRMLKFKEEERPTLQEVLDSSYYNPSEDYKLYEDYKSPGLCVIFNQQFFQDEKKNREGSDKDRDALKDTFQKLGFNIKVHENLNSDELKSEIHELASESDFKSYGCLVVCLLSHGIENAIMCHDGKFVNTNKLKYEMSSNQEKDAHASSSRTERRETPAILHEAIPQTNTPNETTSAAVDEGKEPVGKGSKLFREKMGIDGGQYVYLSHDPNMKKEKSVQQKLENKRLIYRGFYNCYVPVAIVRTPIQHSSTARKEFERECRILKELEVHENFIRYIEHDRDNDFEYIATELCLCSIADLLDPDLMKEIPKKKDILEELDAKEILRQATRGLHYLHQNNFVHRNIKPNNFLIKEINKTGDISSRRFVVKITDFRLTRKYDPHQQSTLSGSAASEGWEAPESKDETKNLSTKLDVFILGCFYHYVLTALPTNRNNVGEPRHPFGDTTDTRRTNINNQNYGVYKGKLDFVQKDTDEEVLKLIKRMLEFKENDRPTLDDVLKNPYFNPSEFYKIYDHTKPGLCVIFNQQEFDNPKETRLGSDVDREALKNTFKGLGFEIDKDHESLNSHDLKFEINYLASKRDFGDYGCLVVCLLSHGTENTIQCRDGILLNINKLKYEFSLNNCPTLYGKPKIFIVQTCQGQLEQGEIIRDTRAHLPTPNFISKLLNLPRVIRLHLNGTLKSPPSVVQFTNEEIKKLNDYQTELREMKNQTKAQRNPPLMDFLTIKATLPGFVSYRFFETDEDGAEKDSIGSSFIQSLCKALSEEYSGKNPDESTQHLEDLLRSVQVEINKYSVGREEQGQKPYWQTMLWEVYLSKHIRFRKGVTEGELLNP</sequence>
<dbReference type="Gene3D" id="1.10.510.10">
    <property type="entry name" value="Transferase(Phosphotransferase) domain 1"/>
    <property type="match status" value="2"/>
</dbReference>
<keyword evidence="6" id="KW-1185">Reference proteome</keyword>
<dbReference type="InterPro" id="IPR045133">
    <property type="entry name" value="IRE1/2-like"/>
</dbReference>
<proteinExistence type="inferred from homology"/>
<dbReference type="GO" id="GO:0004674">
    <property type="term" value="F:protein serine/threonine kinase activity"/>
    <property type="evidence" value="ECO:0007669"/>
    <property type="project" value="InterPro"/>
</dbReference>
<comment type="similarity">
    <text evidence="1">Belongs to the peptidase C14A family.</text>
</comment>
<dbReference type="PANTHER" id="PTHR13954:SF6">
    <property type="entry name" value="NON-SPECIFIC SERINE_THREONINE PROTEIN KINASE"/>
    <property type="match status" value="1"/>
</dbReference>
<dbReference type="GO" id="GO:0070059">
    <property type="term" value="P:intrinsic apoptotic signaling pathway in response to endoplasmic reticulum stress"/>
    <property type="evidence" value="ECO:0007669"/>
    <property type="project" value="TreeGrafter"/>
</dbReference>
<dbReference type="EMBL" id="WJBH02000001">
    <property type="protein sequence ID" value="KAI9564773.1"/>
    <property type="molecule type" value="Genomic_DNA"/>
</dbReference>
<evidence type="ECO:0000256" key="1">
    <source>
        <dbReference type="ARBA" id="ARBA00010134"/>
    </source>
</evidence>
<evidence type="ECO:0000313" key="6">
    <source>
        <dbReference type="Proteomes" id="UP000820818"/>
    </source>
</evidence>
<feature type="domain" description="Caspase family p20" evidence="4">
    <location>
        <begin position="880"/>
        <end position="1005"/>
    </location>
</feature>
<reference evidence="5 6" key="1">
    <citation type="submission" date="2022-05" db="EMBL/GenBank/DDBJ databases">
        <title>A multi-omics perspective on studying reproductive biology in Daphnia sinensis.</title>
        <authorList>
            <person name="Jia J."/>
        </authorList>
    </citation>
    <scope>NUCLEOTIDE SEQUENCE [LARGE SCALE GENOMIC DNA]</scope>
    <source>
        <strain evidence="5 6">WSL</strain>
    </source>
</reference>
<feature type="region of interest" description="Disordered" evidence="2">
    <location>
        <begin position="502"/>
        <end position="521"/>
    </location>
</feature>
<gene>
    <name evidence="5" type="ORF">GHT06_008514</name>
</gene>
<dbReference type="GO" id="GO:0051082">
    <property type="term" value="F:unfolded protein binding"/>
    <property type="evidence" value="ECO:0007669"/>
    <property type="project" value="TreeGrafter"/>
</dbReference>
<organism evidence="5 6">
    <name type="scientific">Daphnia sinensis</name>
    <dbReference type="NCBI Taxonomy" id="1820382"/>
    <lineage>
        <taxon>Eukaryota</taxon>
        <taxon>Metazoa</taxon>
        <taxon>Ecdysozoa</taxon>
        <taxon>Arthropoda</taxon>
        <taxon>Crustacea</taxon>
        <taxon>Branchiopoda</taxon>
        <taxon>Diplostraca</taxon>
        <taxon>Cladocera</taxon>
        <taxon>Anomopoda</taxon>
        <taxon>Daphniidae</taxon>
        <taxon>Daphnia</taxon>
        <taxon>Daphnia similis group</taxon>
    </lineage>
</organism>
<dbReference type="InterPro" id="IPR001309">
    <property type="entry name" value="Pept_C14_p20"/>
</dbReference>
<evidence type="ECO:0000313" key="5">
    <source>
        <dbReference type="EMBL" id="KAI9564773.1"/>
    </source>
</evidence>
<feature type="domain" description="Protein kinase" evidence="3">
    <location>
        <begin position="555"/>
        <end position="867"/>
    </location>
</feature>
<protein>
    <submittedName>
        <fullName evidence="5">Caspase 8</fullName>
    </submittedName>
</protein>
<feature type="region of interest" description="Disordered" evidence="2">
    <location>
        <begin position="747"/>
        <end position="768"/>
    </location>
</feature>
<dbReference type="GO" id="GO:0006508">
    <property type="term" value="P:proteolysis"/>
    <property type="evidence" value="ECO:0007669"/>
    <property type="project" value="InterPro"/>
</dbReference>
<dbReference type="Gene3D" id="3.40.50.1460">
    <property type="match status" value="2"/>
</dbReference>
<dbReference type="InterPro" id="IPR015917">
    <property type="entry name" value="Pept_C14A"/>
</dbReference>
<dbReference type="Proteomes" id="UP000820818">
    <property type="component" value="Linkage Group LG1"/>
</dbReference>
<evidence type="ECO:0000259" key="3">
    <source>
        <dbReference type="PROSITE" id="PS50011"/>
    </source>
</evidence>
<dbReference type="SUPFAM" id="SSF56112">
    <property type="entry name" value="Protein kinase-like (PK-like)"/>
    <property type="match status" value="2"/>
</dbReference>
<name>A0AAD5LM43_9CRUS</name>
<dbReference type="InterPro" id="IPR000719">
    <property type="entry name" value="Prot_kinase_dom"/>
</dbReference>
<dbReference type="SUPFAM" id="SSF52129">
    <property type="entry name" value="Caspase-like"/>
    <property type="match status" value="2"/>
</dbReference>
<dbReference type="SMART" id="SM00115">
    <property type="entry name" value="CASc"/>
    <property type="match status" value="1"/>
</dbReference>
<feature type="compositionally biased region" description="Basic and acidic residues" evidence="2">
    <location>
        <begin position="505"/>
        <end position="521"/>
    </location>
</feature>
<dbReference type="GO" id="GO:0004521">
    <property type="term" value="F:RNA endonuclease activity"/>
    <property type="evidence" value="ECO:0007669"/>
    <property type="project" value="InterPro"/>
</dbReference>
<dbReference type="Pfam" id="PF00656">
    <property type="entry name" value="Peptidase_C14"/>
    <property type="match status" value="2"/>
</dbReference>
<evidence type="ECO:0000259" key="4">
    <source>
        <dbReference type="PROSITE" id="PS50208"/>
    </source>
</evidence>
<dbReference type="Pfam" id="PF00069">
    <property type="entry name" value="Pkinase"/>
    <property type="match status" value="2"/>
</dbReference>
<feature type="domain" description="Caspase family p20" evidence="4">
    <location>
        <begin position="401"/>
        <end position="497"/>
    </location>
</feature>
<dbReference type="Gene3D" id="3.30.200.20">
    <property type="entry name" value="Phosphorylase Kinase, domain 1"/>
    <property type="match status" value="2"/>
</dbReference>